<sequence>MIPSMTPNLSDSSARREHLASHDANLTRPETPQSATGLWLAVYTLAAALCAVVAVLIARAVDATGMQTATAGGTTFLAGLGIAITAHRFLKDH</sequence>
<protein>
    <submittedName>
        <fullName evidence="3">Uncharacterized protein</fullName>
    </submittedName>
</protein>
<keyword evidence="2" id="KW-0812">Transmembrane</keyword>
<evidence type="ECO:0000256" key="1">
    <source>
        <dbReference type="SAM" id="MobiDB-lite"/>
    </source>
</evidence>
<dbReference type="Proteomes" id="UP000629619">
    <property type="component" value="Unassembled WGS sequence"/>
</dbReference>
<dbReference type="AlphaFoldDB" id="A0A919TPB2"/>
<accession>A0A919TPB2</accession>
<dbReference type="RefSeq" id="WP_203684322.1">
    <property type="nucleotide sequence ID" value="NZ_BOMW01000071.1"/>
</dbReference>
<name>A0A919TPB2_9ACTN</name>
<feature type="compositionally biased region" description="Polar residues" evidence="1">
    <location>
        <begin position="1"/>
        <end position="12"/>
    </location>
</feature>
<keyword evidence="2" id="KW-0472">Membrane</keyword>
<keyword evidence="2" id="KW-1133">Transmembrane helix</keyword>
<organism evidence="3 4">
    <name type="scientific">Actinoplanes siamensis</name>
    <dbReference type="NCBI Taxonomy" id="1223317"/>
    <lineage>
        <taxon>Bacteria</taxon>
        <taxon>Bacillati</taxon>
        <taxon>Actinomycetota</taxon>
        <taxon>Actinomycetes</taxon>
        <taxon>Micromonosporales</taxon>
        <taxon>Micromonosporaceae</taxon>
        <taxon>Actinoplanes</taxon>
    </lineage>
</organism>
<proteinExistence type="predicted"/>
<feature type="transmembrane region" description="Helical" evidence="2">
    <location>
        <begin position="38"/>
        <end position="58"/>
    </location>
</feature>
<evidence type="ECO:0000313" key="3">
    <source>
        <dbReference type="EMBL" id="GIF08993.1"/>
    </source>
</evidence>
<evidence type="ECO:0000313" key="4">
    <source>
        <dbReference type="Proteomes" id="UP000629619"/>
    </source>
</evidence>
<dbReference type="EMBL" id="BOMW01000071">
    <property type="protein sequence ID" value="GIF08993.1"/>
    <property type="molecule type" value="Genomic_DNA"/>
</dbReference>
<comment type="caution">
    <text evidence="3">The sequence shown here is derived from an EMBL/GenBank/DDBJ whole genome shotgun (WGS) entry which is preliminary data.</text>
</comment>
<keyword evidence="4" id="KW-1185">Reference proteome</keyword>
<feature type="region of interest" description="Disordered" evidence="1">
    <location>
        <begin position="1"/>
        <end position="32"/>
    </location>
</feature>
<evidence type="ECO:0000256" key="2">
    <source>
        <dbReference type="SAM" id="Phobius"/>
    </source>
</evidence>
<reference evidence="3" key="1">
    <citation type="submission" date="2021-01" db="EMBL/GenBank/DDBJ databases">
        <title>Whole genome shotgun sequence of Actinoplanes siamensis NBRC 109076.</title>
        <authorList>
            <person name="Komaki H."/>
            <person name="Tamura T."/>
        </authorList>
    </citation>
    <scope>NUCLEOTIDE SEQUENCE</scope>
    <source>
        <strain evidence="3">NBRC 109076</strain>
    </source>
</reference>
<gene>
    <name evidence="3" type="ORF">Asi03nite_65310</name>
</gene>
<feature type="transmembrane region" description="Helical" evidence="2">
    <location>
        <begin position="70"/>
        <end position="90"/>
    </location>
</feature>